<organism evidence="1">
    <name type="scientific">marine metagenome</name>
    <dbReference type="NCBI Taxonomy" id="408172"/>
    <lineage>
        <taxon>unclassified sequences</taxon>
        <taxon>metagenomes</taxon>
        <taxon>ecological metagenomes</taxon>
    </lineage>
</organism>
<reference evidence="1" key="1">
    <citation type="submission" date="2018-05" db="EMBL/GenBank/DDBJ databases">
        <authorList>
            <person name="Lanie J.A."/>
            <person name="Ng W.-L."/>
            <person name="Kazmierczak K.M."/>
            <person name="Andrzejewski T.M."/>
            <person name="Davidsen T.M."/>
            <person name="Wayne K.J."/>
            <person name="Tettelin H."/>
            <person name="Glass J.I."/>
            <person name="Rusch D."/>
            <person name="Podicherti R."/>
            <person name="Tsui H.-C.T."/>
            <person name="Winkler M.E."/>
        </authorList>
    </citation>
    <scope>NUCLEOTIDE SEQUENCE</scope>
</reference>
<proteinExistence type="predicted"/>
<dbReference type="AlphaFoldDB" id="A0A382URJ6"/>
<evidence type="ECO:0000313" key="1">
    <source>
        <dbReference type="EMBL" id="SVD36318.1"/>
    </source>
</evidence>
<feature type="non-terminal residue" evidence="1">
    <location>
        <position position="58"/>
    </location>
</feature>
<accession>A0A382URJ6</accession>
<dbReference type="EMBL" id="UINC01145907">
    <property type="protein sequence ID" value="SVD36318.1"/>
    <property type="molecule type" value="Genomic_DNA"/>
</dbReference>
<protein>
    <submittedName>
        <fullName evidence="1">Uncharacterized protein</fullName>
    </submittedName>
</protein>
<sequence length="58" mass="6714">MELTSTKQIAILDDSTFIDTSFQINALKSFFIPDIYIIDINEDEIITSEILEQILNLY</sequence>
<name>A0A382URJ6_9ZZZZ</name>
<gene>
    <name evidence="1" type="ORF">METZ01_LOCUS389172</name>
</gene>